<dbReference type="InterPro" id="IPR012675">
    <property type="entry name" value="Beta-grasp_dom_sf"/>
</dbReference>
<dbReference type="InterPro" id="IPR010035">
    <property type="entry name" value="Thi_S"/>
</dbReference>
<proteinExistence type="predicted"/>
<evidence type="ECO:0000313" key="1">
    <source>
        <dbReference type="EMBL" id="PWC01520.1"/>
    </source>
</evidence>
<dbReference type="CDD" id="cd00565">
    <property type="entry name" value="Ubl_ThiS"/>
    <property type="match status" value="1"/>
</dbReference>
<dbReference type="OrthoDB" id="163636at2"/>
<dbReference type="PANTHER" id="PTHR34472:SF1">
    <property type="entry name" value="SULFUR CARRIER PROTEIN THIS"/>
    <property type="match status" value="1"/>
</dbReference>
<dbReference type="Pfam" id="PF02597">
    <property type="entry name" value="ThiS"/>
    <property type="match status" value="1"/>
</dbReference>
<sequence length="66" mass="6980">MHITFNDQPVDYDTPPSLAQVIAEQVGSPEGIAVAVNGTVVSRSSWDERILADGDRLDVLTAVQGG</sequence>
<dbReference type="KEGG" id="cyz:C3B44_04270"/>
<reference evidence="2" key="1">
    <citation type="submission" date="2018-04" db="EMBL/GenBank/DDBJ databases">
        <authorList>
            <person name="Liu S."/>
            <person name="Wang Z."/>
            <person name="Li J."/>
        </authorList>
    </citation>
    <scope>NUCLEOTIDE SEQUENCE [LARGE SCALE GENOMIC DNA]</scope>
    <source>
        <strain evidence="2">2189</strain>
    </source>
</reference>
<dbReference type="Gene3D" id="3.10.20.30">
    <property type="match status" value="1"/>
</dbReference>
<dbReference type="InterPro" id="IPR016155">
    <property type="entry name" value="Mopterin_synth/thiamin_S_b"/>
</dbReference>
<dbReference type="InterPro" id="IPR003749">
    <property type="entry name" value="ThiS/MoaD-like"/>
</dbReference>
<gene>
    <name evidence="1" type="primary">thiS</name>
    <name evidence="1" type="ORF">DF222_06905</name>
</gene>
<dbReference type="RefSeq" id="WP_108431294.1">
    <property type="nucleotide sequence ID" value="NZ_CP026947.1"/>
</dbReference>
<accession>A0A2U1T674</accession>
<dbReference type="SUPFAM" id="SSF54285">
    <property type="entry name" value="MoaD/ThiS"/>
    <property type="match status" value="1"/>
</dbReference>
<dbReference type="PANTHER" id="PTHR34472">
    <property type="entry name" value="SULFUR CARRIER PROTEIN THIS"/>
    <property type="match status" value="1"/>
</dbReference>
<dbReference type="NCBIfam" id="TIGR01683">
    <property type="entry name" value="thiS"/>
    <property type="match status" value="1"/>
</dbReference>
<dbReference type="Proteomes" id="UP000244989">
    <property type="component" value="Unassembled WGS sequence"/>
</dbReference>
<dbReference type="EMBL" id="QEEZ01000011">
    <property type="protein sequence ID" value="PWC01520.1"/>
    <property type="molecule type" value="Genomic_DNA"/>
</dbReference>
<evidence type="ECO:0000313" key="2">
    <source>
        <dbReference type="Proteomes" id="UP000244989"/>
    </source>
</evidence>
<comment type="caution">
    <text evidence="1">The sequence shown here is derived from an EMBL/GenBank/DDBJ whole genome shotgun (WGS) entry which is preliminary data.</text>
</comment>
<keyword evidence="2" id="KW-1185">Reference proteome</keyword>
<organism evidence="1 2">
    <name type="scientific">Corynebacterium yudongzhengii</name>
    <dbReference type="NCBI Taxonomy" id="2080740"/>
    <lineage>
        <taxon>Bacteria</taxon>
        <taxon>Bacillati</taxon>
        <taxon>Actinomycetota</taxon>
        <taxon>Actinomycetes</taxon>
        <taxon>Mycobacteriales</taxon>
        <taxon>Corynebacteriaceae</taxon>
        <taxon>Corynebacterium</taxon>
    </lineage>
</organism>
<protein>
    <submittedName>
        <fullName evidence="1">Thiamine biosynthesis protein ThiS</fullName>
    </submittedName>
</protein>
<name>A0A2U1T674_9CORY</name>
<dbReference type="AlphaFoldDB" id="A0A2U1T674"/>